<evidence type="ECO:0000256" key="7">
    <source>
        <dbReference type="ARBA" id="ARBA00023173"/>
    </source>
</evidence>
<dbReference type="InterPro" id="IPR050368">
    <property type="entry name" value="ClC-type_chloride_channel"/>
</dbReference>
<keyword evidence="3 10" id="KW-0812">Transmembrane</keyword>
<dbReference type="Pfam" id="PF00654">
    <property type="entry name" value="Voltage_CLC"/>
    <property type="match status" value="1"/>
</dbReference>
<keyword evidence="2" id="KW-0813">Transport</keyword>
<dbReference type="RefSeq" id="WP_235178125.1">
    <property type="nucleotide sequence ID" value="NZ_JAKFFV010000007.1"/>
</dbReference>
<dbReference type="AlphaFoldDB" id="A0A9X1QF57"/>
<protein>
    <submittedName>
        <fullName evidence="11">Chloride channel protein</fullName>
    </submittedName>
</protein>
<feature type="transmembrane region" description="Helical" evidence="10">
    <location>
        <begin position="299"/>
        <end position="319"/>
    </location>
</feature>
<evidence type="ECO:0000256" key="10">
    <source>
        <dbReference type="SAM" id="Phobius"/>
    </source>
</evidence>
<evidence type="ECO:0000256" key="2">
    <source>
        <dbReference type="ARBA" id="ARBA00022448"/>
    </source>
</evidence>
<evidence type="ECO:0000313" key="11">
    <source>
        <dbReference type="EMBL" id="MCF2499262.1"/>
    </source>
</evidence>
<feature type="transmembrane region" description="Helical" evidence="10">
    <location>
        <begin position="326"/>
        <end position="349"/>
    </location>
</feature>
<dbReference type="GO" id="GO:0005254">
    <property type="term" value="F:chloride channel activity"/>
    <property type="evidence" value="ECO:0007669"/>
    <property type="project" value="UniProtKB-KW"/>
</dbReference>
<feature type="transmembrane region" description="Helical" evidence="10">
    <location>
        <begin position="14"/>
        <end position="35"/>
    </location>
</feature>
<feature type="transmembrane region" description="Helical" evidence="10">
    <location>
        <begin position="55"/>
        <end position="75"/>
    </location>
</feature>
<dbReference type="EMBL" id="JAKFFV010000007">
    <property type="protein sequence ID" value="MCF2499262.1"/>
    <property type="molecule type" value="Genomic_DNA"/>
</dbReference>
<dbReference type="InterPro" id="IPR014743">
    <property type="entry name" value="Cl-channel_core"/>
</dbReference>
<keyword evidence="9" id="KW-0407">Ion channel</keyword>
<feature type="transmembrane region" description="Helical" evidence="10">
    <location>
        <begin position="156"/>
        <end position="175"/>
    </location>
</feature>
<dbReference type="PANTHER" id="PTHR43427:SF6">
    <property type="entry name" value="CHLORIDE CHANNEL PROTEIN CLC-E"/>
    <property type="match status" value="1"/>
</dbReference>
<accession>A0A9X1QF57</accession>
<keyword evidence="4 10" id="KW-1133">Transmembrane helix</keyword>
<dbReference type="SUPFAM" id="SSF81340">
    <property type="entry name" value="Clc chloride channel"/>
    <property type="match status" value="1"/>
</dbReference>
<evidence type="ECO:0000256" key="4">
    <source>
        <dbReference type="ARBA" id="ARBA00022989"/>
    </source>
</evidence>
<dbReference type="PANTHER" id="PTHR43427">
    <property type="entry name" value="CHLORIDE CHANNEL PROTEIN CLC-E"/>
    <property type="match status" value="1"/>
</dbReference>
<evidence type="ECO:0000256" key="6">
    <source>
        <dbReference type="ARBA" id="ARBA00023136"/>
    </source>
</evidence>
<dbReference type="PRINTS" id="PR00762">
    <property type="entry name" value="CLCHANNEL"/>
</dbReference>
<feature type="transmembrane region" description="Helical" evidence="10">
    <location>
        <begin position="355"/>
        <end position="381"/>
    </location>
</feature>
<name>A0A9X1QF57_9BACT</name>
<feature type="transmembrane region" description="Helical" evidence="10">
    <location>
        <begin position="111"/>
        <end position="136"/>
    </location>
</feature>
<dbReference type="CDD" id="cd00400">
    <property type="entry name" value="Voltage_gated_ClC"/>
    <property type="match status" value="1"/>
</dbReference>
<comment type="caution">
    <text evidence="11">The sequence shown here is derived from an EMBL/GenBank/DDBJ whole genome shotgun (WGS) entry which is preliminary data.</text>
</comment>
<dbReference type="Proteomes" id="UP001139411">
    <property type="component" value="Unassembled WGS sequence"/>
</dbReference>
<evidence type="ECO:0000256" key="1">
    <source>
        <dbReference type="ARBA" id="ARBA00004141"/>
    </source>
</evidence>
<feature type="transmembrane region" description="Helical" evidence="10">
    <location>
        <begin position="260"/>
        <end position="279"/>
    </location>
</feature>
<keyword evidence="5" id="KW-0406">Ion transport</keyword>
<sequence>MDQKSYHVKKSQRVVGVLIAAAFTGVISALIADTLKVITEHYEENLLEKIHENTYLIFVLPLIGITTIHLLRRFLFRNKANKGIKEVLDTINKNGNTLPAYKVPSHYFNGFLTVIFGGSTGIEVSTVVATASVGALSSRKVSYLKKYRTDLVCSGLAAGVTALFNAPIAGFLFAFEVFTKRKSKLHTASVITAVLVSYLLTRYFFFKQIFSFNVSVWNSHALPYFVLLGVIAGFNSVYLTKSVLFFKRFFSSLNNDLTKILAGSLLISLLVFFFPSLYGEGYAGINNLLKLTPDTAISTILQLLLILLLKPLATSITLGAGGDGGVFAPSLFIGAFLGLIVCTVLNHFFGLNLIAVNFMVIGMAAVLSGSIHAPFTAIFLVCAIADNYMLFVPIVVASLISKLVAHYIFPYTVYTYKAPALAKVQQ</sequence>
<gene>
    <name evidence="11" type="ORF">L0661_13140</name>
</gene>
<reference evidence="11" key="1">
    <citation type="submission" date="2022-01" db="EMBL/GenBank/DDBJ databases">
        <title>Novel species in genus Dyadobacter.</title>
        <authorList>
            <person name="Ma C."/>
        </authorList>
    </citation>
    <scope>NUCLEOTIDE SEQUENCE</scope>
    <source>
        <strain evidence="11">CY357</strain>
    </source>
</reference>
<evidence type="ECO:0000256" key="3">
    <source>
        <dbReference type="ARBA" id="ARBA00022692"/>
    </source>
</evidence>
<evidence type="ECO:0000256" key="9">
    <source>
        <dbReference type="ARBA" id="ARBA00023303"/>
    </source>
</evidence>
<feature type="transmembrane region" description="Helical" evidence="10">
    <location>
        <begin position="221"/>
        <end position="239"/>
    </location>
</feature>
<evidence type="ECO:0000256" key="5">
    <source>
        <dbReference type="ARBA" id="ARBA00023065"/>
    </source>
</evidence>
<dbReference type="GO" id="GO:0034707">
    <property type="term" value="C:chloride channel complex"/>
    <property type="evidence" value="ECO:0007669"/>
    <property type="project" value="UniProtKB-KW"/>
</dbReference>
<feature type="transmembrane region" description="Helical" evidence="10">
    <location>
        <begin position="187"/>
        <end position="206"/>
    </location>
</feature>
<proteinExistence type="predicted"/>
<keyword evidence="7" id="KW-0869">Chloride channel</keyword>
<comment type="subcellular location">
    <subcellularLocation>
        <location evidence="1">Membrane</location>
        <topology evidence="1">Multi-pass membrane protein</topology>
    </subcellularLocation>
</comment>
<keyword evidence="6 10" id="KW-0472">Membrane</keyword>
<evidence type="ECO:0000313" key="12">
    <source>
        <dbReference type="Proteomes" id="UP001139411"/>
    </source>
</evidence>
<keyword evidence="8" id="KW-0868">Chloride</keyword>
<dbReference type="Gene3D" id="1.10.3080.10">
    <property type="entry name" value="Clc chloride channel"/>
    <property type="match status" value="1"/>
</dbReference>
<dbReference type="InterPro" id="IPR001807">
    <property type="entry name" value="ClC"/>
</dbReference>
<organism evidence="11 12">
    <name type="scientific">Dyadobacter chenhuakuii</name>
    <dbReference type="NCBI Taxonomy" id="2909339"/>
    <lineage>
        <taxon>Bacteria</taxon>
        <taxon>Pseudomonadati</taxon>
        <taxon>Bacteroidota</taxon>
        <taxon>Cytophagia</taxon>
        <taxon>Cytophagales</taxon>
        <taxon>Spirosomataceae</taxon>
        <taxon>Dyadobacter</taxon>
    </lineage>
</organism>
<feature type="transmembrane region" description="Helical" evidence="10">
    <location>
        <begin position="388"/>
        <end position="409"/>
    </location>
</feature>
<evidence type="ECO:0000256" key="8">
    <source>
        <dbReference type="ARBA" id="ARBA00023214"/>
    </source>
</evidence>